<comment type="caution">
    <text evidence="6">The sequence shown here is derived from an EMBL/GenBank/DDBJ whole genome shotgun (WGS) entry which is preliminary data.</text>
</comment>
<reference evidence="6 7" key="1">
    <citation type="submission" date="2019-03" db="EMBL/GenBank/DDBJ databases">
        <title>Genomic Encyclopedia of Type Strains, Phase IV (KMG-IV): sequencing the most valuable type-strain genomes for metagenomic binning, comparative biology and taxonomic classification.</title>
        <authorList>
            <person name="Goeker M."/>
        </authorList>
    </citation>
    <scope>NUCLEOTIDE SEQUENCE [LARGE SCALE GENOMIC DNA]</scope>
    <source>
        <strain evidence="6 7">DSM 1709</strain>
    </source>
</reference>
<protein>
    <submittedName>
        <fullName evidence="6">TetR family transcriptional regulator</fullName>
    </submittedName>
</protein>
<dbReference type="Proteomes" id="UP000295106">
    <property type="component" value="Unassembled WGS sequence"/>
</dbReference>
<gene>
    <name evidence="6" type="ORF">EV684_103312</name>
</gene>
<evidence type="ECO:0000259" key="5">
    <source>
        <dbReference type="PROSITE" id="PS50977"/>
    </source>
</evidence>
<dbReference type="InterPro" id="IPR041347">
    <property type="entry name" value="MftR_C"/>
</dbReference>
<keyword evidence="2 4" id="KW-0238">DNA-binding</keyword>
<dbReference type="GO" id="GO:0003700">
    <property type="term" value="F:DNA-binding transcription factor activity"/>
    <property type="evidence" value="ECO:0007669"/>
    <property type="project" value="TreeGrafter"/>
</dbReference>
<dbReference type="InterPro" id="IPR009057">
    <property type="entry name" value="Homeodomain-like_sf"/>
</dbReference>
<dbReference type="PANTHER" id="PTHR30055">
    <property type="entry name" value="HTH-TYPE TRANSCRIPTIONAL REGULATOR RUTR"/>
    <property type="match status" value="1"/>
</dbReference>
<proteinExistence type="predicted"/>
<sequence>MALGLRESKKDKTRLQLLEKALDLFSRQGYEETTIAQIAAEVEVSPRTLLRYFPTKEDIVVSWIEESMSNFLTRLDGRPAGETVQQSLIACARGLLAAYEARKPFYLSLERMIAASPAISDRKQGMTARLADEVADEIARSRGAEAPDGLARHVYPHALFAVLRAVITQWVRADGAPSLQQLLDQALRLVDFEPARAS</sequence>
<dbReference type="GeneID" id="99684406"/>
<dbReference type="PROSITE" id="PS50977">
    <property type="entry name" value="HTH_TETR_2"/>
    <property type="match status" value="1"/>
</dbReference>
<dbReference type="Gene3D" id="1.10.357.10">
    <property type="entry name" value="Tetracycline Repressor, domain 2"/>
    <property type="match status" value="1"/>
</dbReference>
<accession>A0A4R2MW17</accession>
<dbReference type="SUPFAM" id="SSF46689">
    <property type="entry name" value="Homeodomain-like"/>
    <property type="match status" value="1"/>
</dbReference>
<organism evidence="6 7">
    <name type="scientific">Rubrivivax gelatinosus</name>
    <name type="common">Rhodocyclus gelatinosus</name>
    <name type="synonym">Rhodopseudomonas gelatinosa</name>
    <dbReference type="NCBI Taxonomy" id="28068"/>
    <lineage>
        <taxon>Bacteria</taxon>
        <taxon>Pseudomonadati</taxon>
        <taxon>Pseudomonadota</taxon>
        <taxon>Betaproteobacteria</taxon>
        <taxon>Burkholderiales</taxon>
        <taxon>Sphaerotilaceae</taxon>
        <taxon>Rubrivivax</taxon>
    </lineage>
</organism>
<dbReference type="AlphaFoldDB" id="A0A4R2MW17"/>
<evidence type="ECO:0000256" key="3">
    <source>
        <dbReference type="ARBA" id="ARBA00023163"/>
    </source>
</evidence>
<dbReference type="Pfam" id="PF00440">
    <property type="entry name" value="TetR_N"/>
    <property type="match status" value="1"/>
</dbReference>
<dbReference type="Gene3D" id="1.10.10.60">
    <property type="entry name" value="Homeodomain-like"/>
    <property type="match status" value="1"/>
</dbReference>
<dbReference type="Pfam" id="PF17754">
    <property type="entry name" value="TetR_C_14"/>
    <property type="match status" value="1"/>
</dbReference>
<evidence type="ECO:0000313" key="7">
    <source>
        <dbReference type="Proteomes" id="UP000295106"/>
    </source>
</evidence>
<dbReference type="PANTHER" id="PTHR30055:SF234">
    <property type="entry name" value="HTH-TYPE TRANSCRIPTIONAL REGULATOR BETI"/>
    <property type="match status" value="1"/>
</dbReference>
<evidence type="ECO:0000256" key="2">
    <source>
        <dbReference type="ARBA" id="ARBA00023125"/>
    </source>
</evidence>
<evidence type="ECO:0000256" key="1">
    <source>
        <dbReference type="ARBA" id="ARBA00023015"/>
    </source>
</evidence>
<dbReference type="RefSeq" id="WP_200222262.1">
    <property type="nucleotide sequence ID" value="NZ_CP181386.1"/>
</dbReference>
<dbReference type="GO" id="GO:0000976">
    <property type="term" value="F:transcription cis-regulatory region binding"/>
    <property type="evidence" value="ECO:0007669"/>
    <property type="project" value="TreeGrafter"/>
</dbReference>
<name>A0A4R2MW17_RUBGE</name>
<keyword evidence="1" id="KW-0805">Transcription regulation</keyword>
<dbReference type="InterPro" id="IPR001647">
    <property type="entry name" value="HTH_TetR"/>
</dbReference>
<keyword evidence="3" id="KW-0804">Transcription</keyword>
<dbReference type="PRINTS" id="PR00455">
    <property type="entry name" value="HTHTETR"/>
</dbReference>
<dbReference type="EMBL" id="SLXD01000003">
    <property type="protein sequence ID" value="TCP04063.1"/>
    <property type="molecule type" value="Genomic_DNA"/>
</dbReference>
<feature type="DNA-binding region" description="H-T-H motif" evidence="4">
    <location>
        <begin position="34"/>
        <end position="53"/>
    </location>
</feature>
<evidence type="ECO:0000256" key="4">
    <source>
        <dbReference type="PROSITE-ProRule" id="PRU00335"/>
    </source>
</evidence>
<evidence type="ECO:0000313" key="6">
    <source>
        <dbReference type="EMBL" id="TCP04063.1"/>
    </source>
</evidence>
<feature type="domain" description="HTH tetR-type" evidence="5">
    <location>
        <begin position="11"/>
        <end position="71"/>
    </location>
</feature>
<dbReference type="InterPro" id="IPR050109">
    <property type="entry name" value="HTH-type_TetR-like_transc_reg"/>
</dbReference>